<dbReference type="Gene3D" id="3.10.110.10">
    <property type="entry name" value="Ubiquitin Conjugating Enzyme"/>
    <property type="match status" value="2"/>
</dbReference>
<keyword evidence="4" id="KW-1185">Reference proteome</keyword>
<protein>
    <recommendedName>
        <fullName evidence="2">UBC core domain-containing protein</fullName>
    </recommendedName>
</protein>
<dbReference type="SUPFAM" id="SSF54495">
    <property type="entry name" value="UBC-like"/>
    <property type="match status" value="2"/>
</dbReference>
<evidence type="ECO:0000313" key="4">
    <source>
        <dbReference type="Proteomes" id="UP000249363"/>
    </source>
</evidence>
<dbReference type="InterPro" id="IPR050113">
    <property type="entry name" value="Ub_conjugating_enzyme"/>
</dbReference>
<feature type="domain" description="UBC core" evidence="2">
    <location>
        <begin position="282"/>
        <end position="434"/>
    </location>
</feature>
<dbReference type="RefSeq" id="XP_040732017.1">
    <property type="nucleotide sequence ID" value="XM_040875778.1"/>
</dbReference>
<dbReference type="CDD" id="cd00195">
    <property type="entry name" value="UBCc_UEV"/>
    <property type="match status" value="1"/>
</dbReference>
<gene>
    <name evidence="3" type="ORF">BHQ10_003513</name>
</gene>
<accession>A0A364KVH4</accession>
<dbReference type="InterPro" id="IPR016135">
    <property type="entry name" value="UBQ-conjugating_enzyme/RWD"/>
</dbReference>
<dbReference type="CDD" id="cd23809">
    <property type="entry name" value="UBCc_UBE2Z"/>
    <property type="match status" value="1"/>
</dbReference>
<evidence type="ECO:0000259" key="2">
    <source>
        <dbReference type="PROSITE" id="PS50127"/>
    </source>
</evidence>
<sequence>MSHQSILRITRELSDLQKGNDLSVTYDESDIRDVKALIVGPPCTPYEFGFFEFSVKFPQDYPANPPKVTALTTNAGRCRFAPNIYANGKVCLTWQGEKGEEWSSAQGLESVLISIQSLMSSNPYENEPGYEVATDDPETQRDMADYIAKIKHETLRLAVLQPLEESLKIVPGSKIETSEGGVAMEDDEEVERESYQSFDDLRKRRLLWYYDSYMHTIDVESEKVEKGQLFKEMPFEMTSNQMPGRFDYPDLKTRLMTTKDQIMKETMRWTIEGLQAKKDDLSIASNLSLQYQQILEDFNGRKYFSLDLSLVDDNPFAWDATNFGRPGTHLDGGVFNIKIHLSPRFPQEQPRVFFKTPIFHHHVSKDGMLCYHTDRPGEMKHHIETIVRTIEEEAPPFDPRTTVNLEATKLFWGTPDQRKKYHRALRRSVEDSSI</sequence>
<dbReference type="InterPro" id="IPR000608">
    <property type="entry name" value="UBC"/>
</dbReference>
<keyword evidence="1" id="KW-0833">Ubl conjugation pathway</keyword>
<organism evidence="3 4">
    <name type="scientific">Talaromyces amestolkiae</name>
    <dbReference type="NCBI Taxonomy" id="1196081"/>
    <lineage>
        <taxon>Eukaryota</taxon>
        <taxon>Fungi</taxon>
        <taxon>Dikarya</taxon>
        <taxon>Ascomycota</taxon>
        <taxon>Pezizomycotina</taxon>
        <taxon>Eurotiomycetes</taxon>
        <taxon>Eurotiomycetidae</taxon>
        <taxon>Eurotiales</taxon>
        <taxon>Trichocomaceae</taxon>
        <taxon>Talaromyces</taxon>
        <taxon>Talaromyces sect. Talaromyces</taxon>
    </lineage>
</organism>
<dbReference type="STRING" id="1196081.A0A364KVH4"/>
<feature type="domain" description="UBC core" evidence="2">
    <location>
        <begin position="4"/>
        <end position="159"/>
    </location>
</feature>
<dbReference type="SMART" id="SM00212">
    <property type="entry name" value="UBCc"/>
    <property type="match status" value="2"/>
</dbReference>
<dbReference type="Proteomes" id="UP000249363">
    <property type="component" value="Unassembled WGS sequence"/>
</dbReference>
<dbReference type="PROSITE" id="PS50127">
    <property type="entry name" value="UBC_2"/>
    <property type="match status" value="2"/>
</dbReference>
<dbReference type="EMBL" id="MIKG01000005">
    <property type="protein sequence ID" value="RAO67501.1"/>
    <property type="molecule type" value="Genomic_DNA"/>
</dbReference>
<evidence type="ECO:0000313" key="3">
    <source>
        <dbReference type="EMBL" id="RAO67501.1"/>
    </source>
</evidence>
<evidence type="ECO:0000256" key="1">
    <source>
        <dbReference type="ARBA" id="ARBA00022786"/>
    </source>
</evidence>
<dbReference type="PANTHER" id="PTHR24067">
    <property type="entry name" value="UBIQUITIN-CONJUGATING ENZYME E2"/>
    <property type="match status" value="1"/>
</dbReference>
<dbReference type="AlphaFoldDB" id="A0A364KVH4"/>
<name>A0A364KVH4_TALAM</name>
<comment type="caution">
    <text evidence="3">The sequence shown here is derived from an EMBL/GenBank/DDBJ whole genome shotgun (WGS) entry which is preliminary data.</text>
</comment>
<dbReference type="OrthoDB" id="1926878at2759"/>
<dbReference type="GeneID" id="63792729"/>
<reference evidence="3 4" key="1">
    <citation type="journal article" date="2017" name="Biotechnol. Biofuels">
        <title>Differential beta-glucosidase expression as a function of carbon source availability in Talaromyces amestolkiae: a genomic and proteomic approach.</title>
        <authorList>
            <person name="de Eugenio L.I."/>
            <person name="Mendez-Liter J.A."/>
            <person name="Nieto-Dominguez M."/>
            <person name="Alonso L."/>
            <person name="Gil-Munoz J."/>
            <person name="Barriuso J."/>
            <person name="Prieto A."/>
            <person name="Martinez M.J."/>
        </authorList>
    </citation>
    <scope>NUCLEOTIDE SEQUENCE [LARGE SCALE GENOMIC DNA]</scope>
    <source>
        <strain evidence="3 4">CIB</strain>
    </source>
</reference>
<proteinExistence type="predicted"/>
<dbReference type="Pfam" id="PF00179">
    <property type="entry name" value="UQ_con"/>
    <property type="match status" value="2"/>
</dbReference>